<keyword evidence="2" id="KW-0812">Transmembrane</keyword>
<proteinExistence type="predicted"/>
<name>A0ABS0BSX8_9PSED</name>
<keyword evidence="2" id="KW-0472">Membrane</keyword>
<feature type="transmembrane region" description="Helical" evidence="2">
    <location>
        <begin position="6"/>
        <end position="26"/>
    </location>
</feature>
<protein>
    <submittedName>
        <fullName evidence="3">Uncharacterized protein</fullName>
    </submittedName>
</protein>
<dbReference type="RefSeq" id="WP_194935592.1">
    <property type="nucleotide sequence ID" value="NZ_JACOPX010000014.1"/>
</dbReference>
<evidence type="ECO:0000313" key="3">
    <source>
        <dbReference type="EMBL" id="MBF6035646.1"/>
    </source>
</evidence>
<evidence type="ECO:0000313" key="4">
    <source>
        <dbReference type="Proteomes" id="UP000722111"/>
    </source>
</evidence>
<dbReference type="Proteomes" id="UP000722111">
    <property type="component" value="Unassembled WGS sequence"/>
</dbReference>
<dbReference type="EMBL" id="JACOPX010000014">
    <property type="protein sequence ID" value="MBF6035646.1"/>
    <property type="molecule type" value="Genomic_DNA"/>
</dbReference>
<comment type="caution">
    <text evidence="3">The sequence shown here is derived from an EMBL/GenBank/DDBJ whole genome shotgun (WGS) entry which is preliminary data.</text>
</comment>
<gene>
    <name evidence="3" type="ORF">H8F23_20535</name>
</gene>
<evidence type="ECO:0000256" key="2">
    <source>
        <dbReference type="SAM" id="Phobius"/>
    </source>
</evidence>
<accession>A0ABS0BSX8</accession>
<keyword evidence="4" id="KW-1185">Reference proteome</keyword>
<evidence type="ECO:0000256" key="1">
    <source>
        <dbReference type="SAM" id="MobiDB-lite"/>
    </source>
</evidence>
<organism evidence="3 4">
    <name type="scientific">Pseudomonas neuropathica</name>
    <dbReference type="NCBI Taxonomy" id="2730425"/>
    <lineage>
        <taxon>Bacteria</taxon>
        <taxon>Pseudomonadati</taxon>
        <taxon>Pseudomonadota</taxon>
        <taxon>Gammaproteobacteria</taxon>
        <taxon>Pseudomonadales</taxon>
        <taxon>Pseudomonadaceae</taxon>
        <taxon>Pseudomonas</taxon>
    </lineage>
</organism>
<feature type="region of interest" description="Disordered" evidence="1">
    <location>
        <begin position="34"/>
        <end position="55"/>
    </location>
</feature>
<sequence>MSLTMTIVMLIAGWLAVAAAMLWGVLRVSRRHHHPVQPAAVEKTEKHSPRHATAH</sequence>
<keyword evidence="2" id="KW-1133">Transmembrane helix</keyword>
<reference evidence="3 4" key="1">
    <citation type="submission" date="2020-08" db="EMBL/GenBank/DDBJ databases">
        <title>Description of novel Pseudomonas species.</title>
        <authorList>
            <person name="Duman M."/>
            <person name="Mulet M."/>
            <person name="Altun S."/>
            <person name="Saticioglu I.B."/>
            <person name="Lalucat J."/>
            <person name="Garcia-Valdes E."/>
        </authorList>
    </citation>
    <scope>NUCLEOTIDE SEQUENCE [LARGE SCALE GENOMIC DNA]</scope>
    <source>
        <strain evidence="3 4">P155</strain>
    </source>
</reference>